<organism evidence="1 2">
    <name type="scientific">Apostasia shenzhenica</name>
    <dbReference type="NCBI Taxonomy" id="1088818"/>
    <lineage>
        <taxon>Eukaryota</taxon>
        <taxon>Viridiplantae</taxon>
        <taxon>Streptophyta</taxon>
        <taxon>Embryophyta</taxon>
        <taxon>Tracheophyta</taxon>
        <taxon>Spermatophyta</taxon>
        <taxon>Magnoliopsida</taxon>
        <taxon>Liliopsida</taxon>
        <taxon>Asparagales</taxon>
        <taxon>Orchidaceae</taxon>
        <taxon>Apostasioideae</taxon>
        <taxon>Apostasia</taxon>
    </lineage>
</organism>
<keyword evidence="2" id="KW-1185">Reference proteome</keyword>
<sequence>MEAQQGSEFRAFRETHRGLKWFREVIPYVHRMISEGVSLIKKGSLKGLYNVFLGRRKKKRRKLHRWGFVTMGVKKSFLLFLDASAIPCCGKLFSGICSLRSA</sequence>
<accession>A0A2I0B489</accession>
<reference evidence="1 2" key="1">
    <citation type="journal article" date="2017" name="Nature">
        <title>The Apostasia genome and the evolution of orchids.</title>
        <authorList>
            <person name="Zhang G.Q."/>
            <person name="Liu K.W."/>
            <person name="Li Z."/>
            <person name="Lohaus R."/>
            <person name="Hsiao Y.Y."/>
            <person name="Niu S.C."/>
            <person name="Wang J.Y."/>
            <person name="Lin Y.C."/>
            <person name="Xu Q."/>
            <person name="Chen L.J."/>
            <person name="Yoshida K."/>
            <person name="Fujiwara S."/>
            <person name="Wang Z.W."/>
            <person name="Zhang Y.Q."/>
            <person name="Mitsuda N."/>
            <person name="Wang M."/>
            <person name="Liu G.H."/>
            <person name="Pecoraro L."/>
            <person name="Huang H.X."/>
            <person name="Xiao X.J."/>
            <person name="Lin M."/>
            <person name="Wu X.Y."/>
            <person name="Wu W.L."/>
            <person name="Chen Y.Y."/>
            <person name="Chang S.B."/>
            <person name="Sakamoto S."/>
            <person name="Ohme-Takagi M."/>
            <person name="Yagi M."/>
            <person name="Zeng S.J."/>
            <person name="Shen C.Y."/>
            <person name="Yeh C.M."/>
            <person name="Luo Y.B."/>
            <person name="Tsai W.C."/>
            <person name="Van de Peer Y."/>
            <person name="Liu Z.J."/>
        </authorList>
    </citation>
    <scope>NUCLEOTIDE SEQUENCE [LARGE SCALE GENOMIC DNA]</scope>
    <source>
        <strain evidence="2">cv. Shenzhen</strain>
        <tissue evidence="1">Stem</tissue>
    </source>
</reference>
<protein>
    <submittedName>
        <fullName evidence="1">Uncharacterized protein</fullName>
    </submittedName>
</protein>
<proteinExistence type="predicted"/>
<dbReference type="EMBL" id="KZ451916">
    <property type="protein sequence ID" value="PKA62604.1"/>
    <property type="molecule type" value="Genomic_DNA"/>
</dbReference>
<evidence type="ECO:0000313" key="2">
    <source>
        <dbReference type="Proteomes" id="UP000236161"/>
    </source>
</evidence>
<gene>
    <name evidence="1" type="ORF">AXF42_Ash012191</name>
</gene>
<evidence type="ECO:0000313" key="1">
    <source>
        <dbReference type="EMBL" id="PKA62604.1"/>
    </source>
</evidence>
<dbReference type="AlphaFoldDB" id="A0A2I0B489"/>
<name>A0A2I0B489_9ASPA</name>
<dbReference type="Proteomes" id="UP000236161">
    <property type="component" value="Unassembled WGS sequence"/>
</dbReference>